<dbReference type="Gene3D" id="3.40.50.1000">
    <property type="entry name" value="HAD superfamily/HAD-like"/>
    <property type="match status" value="1"/>
</dbReference>
<evidence type="ECO:0000313" key="2">
    <source>
        <dbReference type="Proteomes" id="UP000790580"/>
    </source>
</evidence>
<dbReference type="GO" id="GO:0016787">
    <property type="term" value="F:hydrolase activity"/>
    <property type="evidence" value="ECO:0007669"/>
    <property type="project" value="UniProtKB-KW"/>
</dbReference>
<sequence>MIAIGDFYNDLDMLEYAGLGIAMGNAPEDVKKKADVVTSSNDENGVYHAIEKYILSS</sequence>
<gene>
    <name evidence="1" type="ORF">KS407_09525</name>
</gene>
<dbReference type="Pfam" id="PF08282">
    <property type="entry name" value="Hydrolase_3"/>
    <property type="match status" value="1"/>
</dbReference>
<dbReference type="EMBL" id="JAHQCR010000042">
    <property type="protein sequence ID" value="MBU9721681.1"/>
    <property type="molecule type" value="Genomic_DNA"/>
</dbReference>
<reference evidence="1 2" key="1">
    <citation type="submission" date="2021-06" db="EMBL/GenBank/DDBJ databases">
        <title>Bacillus sp. RD4P76, an endophyte from a halophyte.</title>
        <authorList>
            <person name="Sun J.-Q."/>
        </authorList>
    </citation>
    <scope>NUCLEOTIDE SEQUENCE [LARGE SCALE GENOMIC DNA]</scope>
    <source>
        <strain evidence="1 2">JCM 17098</strain>
    </source>
</reference>
<evidence type="ECO:0000313" key="1">
    <source>
        <dbReference type="EMBL" id="MBU9721681.1"/>
    </source>
</evidence>
<comment type="caution">
    <text evidence="1">The sequence shown here is derived from an EMBL/GenBank/DDBJ whole genome shotgun (WGS) entry which is preliminary data.</text>
</comment>
<dbReference type="PANTHER" id="PTHR10000">
    <property type="entry name" value="PHOSPHOSERINE PHOSPHATASE"/>
    <property type="match status" value="1"/>
</dbReference>
<proteinExistence type="predicted"/>
<name>A0ABS6JUB9_9BACI</name>
<dbReference type="InterPro" id="IPR036412">
    <property type="entry name" value="HAD-like_sf"/>
</dbReference>
<keyword evidence="2" id="KW-1185">Reference proteome</keyword>
<accession>A0ABS6JUB9</accession>
<keyword evidence="1" id="KW-0378">Hydrolase</keyword>
<dbReference type="PANTHER" id="PTHR10000:SF8">
    <property type="entry name" value="HAD SUPERFAMILY HYDROLASE-LIKE, TYPE 3"/>
    <property type="match status" value="1"/>
</dbReference>
<dbReference type="InterPro" id="IPR023214">
    <property type="entry name" value="HAD_sf"/>
</dbReference>
<dbReference type="Proteomes" id="UP000790580">
    <property type="component" value="Unassembled WGS sequence"/>
</dbReference>
<protein>
    <submittedName>
        <fullName evidence="1">HAD hydrolase family protein</fullName>
    </submittedName>
</protein>
<dbReference type="SUPFAM" id="SSF56784">
    <property type="entry name" value="HAD-like"/>
    <property type="match status" value="1"/>
</dbReference>
<organism evidence="1 2">
    <name type="scientific">Evansella alkalicola</name>
    <dbReference type="NCBI Taxonomy" id="745819"/>
    <lineage>
        <taxon>Bacteria</taxon>
        <taxon>Bacillati</taxon>
        <taxon>Bacillota</taxon>
        <taxon>Bacilli</taxon>
        <taxon>Bacillales</taxon>
        <taxon>Bacillaceae</taxon>
        <taxon>Evansella</taxon>
    </lineage>
</organism>